<sequence length="394" mass="42023">MRLTLTDEQTLIQSSALDWLAGCYDFRQREASLHRDGGSPETWTAFAEMGWLGLPIPEEAGGLGMGPLETGLLMQAFGRHLVTEPWHACVLQAGRLLALVGTPEQRADLLPGLVAGESRLALAHMEPGDRLPWTSRQTKAAKTASGWRLQGEKRQVVGGAGASRWIVSAAAENGTRLFLVDPAAEGVRVDAYDTTTGGRAADIVFDGASAEECEPATSSADTVALLHEVIAEGILARAWEATGTMQAALAQTAAYTQQRRQFGQSLSQFQVIQHRLAEMAVQCTEAQAACELAAMRVALDGSSAIAMADFVKTKVGRAARFVGQEAVQLHGAMGVCEELPVAAMFRALLAFGQQDGDAPSHATWLGDLLLSDKDYVYSQTLREATAPSRTTATV</sequence>
<dbReference type="Pfam" id="PF00441">
    <property type="entry name" value="Acyl-CoA_dh_1"/>
    <property type="match status" value="1"/>
</dbReference>
<dbReference type="EMBL" id="JAUKVY010000021">
    <property type="protein sequence ID" value="MDO1535611.1"/>
    <property type="molecule type" value="Genomic_DNA"/>
</dbReference>
<dbReference type="SUPFAM" id="SSF56645">
    <property type="entry name" value="Acyl-CoA dehydrogenase NM domain-like"/>
    <property type="match status" value="1"/>
</dbReference>
<evidence type="ECO:0000313" key="9">
    <source>
        <dbReference type="Proteomes" id="UP001169027"/>
    </source>
</evidence>
<gene>
    <name evidence="8" type="ORF">Q2T77_25330</name>
</gene>
<dbReference type="InterPro" id="IPR009100">
    <property type="entry name" value="AcylCoA_DH/oxidase_NM_dom_sf"/>
</dbReference>
<dbReference type="InterPro" id="IPR046373">
    <property type="entry name" value="Acyl-CoA_Oxase/DH_mid-dom_sf"/>
</dbReference>
<reference evidence="8" key="1">
    <citation type="submission" date="2023-06" db="EMBL/GenBank/DDBJ databases">
        <authorList>
            <person name="Jiang Y."/>
            <person name="Liu Q."/>
        </authorList>
    </citation>
    <scope>NUCLEOTIDE SEQUENCE</scope>
    <source>
        <strain evidence="8">CGMCC 1.12090</strain>
    </source>
</reference>
<dbReference type="SUPFAM" id="SSF47203">
    <property type="entry name" value="Acyl-CoA dehydrogenase C-terminal domain-like"/>
    <property type="match status" value="1"/>
</dbReference>
<organism evidence="8 9">
    <name type="scientific">Variovorax ginsengisoli</name>
    <dbReference type="NCBI Taxonomy" id="363844"/>
    <lineage>
        <taxon>Bacteria</taxon>
        <taxon>Pseudomonadati</taxon>
        <taxon>Pseudomonadota</taxon>
        <taxon>Betaproteobacteria</taxon>
        <taxon>Burkholderiales</taxon>
        <taxon>Comamonadaceae</taxon>
        <taxon>Variovorax</taxon>
    </lineage>
</organism>
<evidence type="ECO:0000256" key="5">
    <source>
        <dbReference type="ARBA" id="ARBA00023002"/>
    </source>
</evidence>
<evidence type="ECO:0000256" key="4">
    <source>
        <dbReference type="ARBA" id="ARBA00022827"/>
    </source>
</evidence>
<evidence type="ECO:0000256" key="1">
    <source>
        <dbReference type="ARBA" id="ARBA00001974"/>
    </source>
</evidence>
<dbReference type="InterPro" id="IPR037069">
    <property type="entry name" value="AcylCoA_DH/ox_N_sf"/>
</dbReference>
<dbReference type="RefSeq" id="WP_301813378.1">
    <property type="nucleotide sequence ID" value="NZ_JAUJZH010000021.1"/>
</dbReference>
<name>A0ABT8SDT9_9BURK</name>
<dbReference type="PANTHER" id="PTHR43884">
    <property type="entry name" value="ACYL-COA DEHYDROGENASE"/>
    <property type="match status" value="1"/>
</dbReference>
<evidence type="ECO:0000256" key="3">
    <source>
        <dbReference type="ARBA" id="ARBA00022630"/>
    </source>
</evidence>
<keyword evidence="5" id="KW-0560">Oxidoreductase</keyword>
<comment type="cofactor">
    <cofactor evidence="1">
        <name>FAD</name>
        <dbReference type="ChEBI" id="CHEBI:57692"/>
    </cofactor>
</comment>
<proteinExistence type="inferred from homology"/>
<evidence type="ECO:0000256" key="2">
    <source>
        <dbReference type="ARBA" id="ARBA00009347"/>
    </source>
</evidence>
<keyword evidence="4" id="KW-0274">FAD</keyword>
<dbReference type="Gene3D" id="1.20.140.10">
    <property type="entry name" value="Butyryl-CoA Dehydrogenase, subunit A, domain 3"/>
    <property type="match status" value="1"/>
</dbReference>
<dbReference type="Gene3D" id="1.10.540.10">
    <property type="entry name" value="Acyl-CoA dehydrogenase/oxidase, N-terminal domain"/>
    <property type="match status" value="1"/>
</dbReference>
<dbReference type="InterPro" id="IPR013786">
    <property type="entry name" value="AcylCoA_DH/ox_N"/>
</dbReference>
<keyword evidence="3" id="KW-0285">Flavoprotein</keyword>
<evidence type="ECO:0000313" key="8">
    <source>
        <dbReference type="EMBL" id="MDO1535611.1"/>
    </source>
</evidence>
<protein>
    <submittedName>
        <fullName evidence="8">Acyl-CoA dehydrogenase</fullName>
    </submittedName>
</protein>
<evidence type="ECO:0000259" key="6">
    <source>
        <dbReference type="Pfam" id="PF00441"/>
    </source>
</evidence>
<accession>A0ABT8SDT9</accession>
<feature type="domain" description="Acyl-CoA dehydrogenase/oxidase C-terminal" evidence="6">
    <location>
        <begin position="235"/>
        <end position="351"/>
    </location>
</feature>
<dbReference type="PANTHER" id="PTHR43884:SF20">
    <property type="entry name" value="ACYL-COA DEHYDROGENASE FADE28"/>
    <property type="match status" value="1"/>
</dbReference>
<feature type="domain" description="Acyl-CoA dehydrogenase/oxidase N-terminal" evidence="7">
    <location>
        <begin position="6"/>
        <end position="117"/>
    </location>
</feature>
<keyword evidence="9" id="KW-1185">Reference proteome</keyword>
<comment type="caution">
    <text evidence="8">The sequence shown here is derived from an EMBL/GenBank/DDBJ whole genome shotgun (WGS) entry which is preliminary data.</text>
</comment>
<evidence type="ECO:0000259" key="7">
    <source>
        <dbReference type="Pfam" id="PF02771"/>
    </source>
</evidence>
<comment type="similarity">
    <text evidence="2">Belongs to the acyl-CoA dehydrogenase family.</text>
</comment>
<dbReference type="CDD" id="cd00567">
    <property type="entry name" value="ACAD"/>
    <property type="match status" value="1"/>
</dbReference>
<dbReference type="Pfam" id="PF02771">
    <property type="entry name" value="Acyl-CoA_dh_N"/>
    <property type="match status" value="1"/>
</dbReference>
<dbReference type="Proteomes" id="UP001169027">
    <property type="component" value="Unassembled WGS sequence"/>
</dbReference>
<dbReference type="InterPro" id="IPR009075">
    <property type="entry name" value="AcylCo_DH/oxidase_C"/>
</dbReference>
<dbReference type="InterPro" id="IPR036250">
    <property type="entry name" value="AcylCo_DH-like_C"/>
</dbReference>
<dbReference type="Gene3D" id="2.40.110.10">
    <property type="entry name" value="Butyryl-CoA Dehydrogenase, subunit A, domain 2"/>
    <property type="match status" value="1"/>
</dbReference>